<evidence type="ECO:0000313" key="1">
    <source>
        <dbReference type="EMBL" id="PMD55894.1"/>
    </source>
</evidence>
<proteinExistence type="predicted"/>
<organism evidence="1 2">
    <name type="scientific">Hyaloscypha bicolor E</name>
    <dbReference type="NCBI Taxonomy" id="1095630"/>
    <lineage>
        <taxon>Eukaryota</taxon>
        <taxon>Fungi</taxon>
        <taxon>Dikarya</taxon>
        <taxon>Ascomycota</taxon>
        <taxon>Pezizomycotina</taxon>
        <taxon>Leotiomycetes</taxon>
        <taxon>Helotiales</taxon>
        <taxon>Hyaloscyphaceae</taxon>
        <taxon>Hyaloscypha</taxon>
        <taxon>Hyaloscypha bicolor</taxon>
    </lineage>
</organism>
<protein>
    <submittedName>
        <fullName evidence="1">Uncharacterized protein</fullName>
    </submittedName>
</protein>
<dbReference type="EMBL" id="KZ613854">
    <property type="protein sequence ID" value="PMD55894.1"/>
    <property type="molecule type" value="Genomic_DNA"/>
</dbReference>
<sequence>MSDIFTRFGTPLGHPVQRDPSEYAFTEIITFEFAQPVDLGNEATPVGQIWAKMIQTYSTQESVKMLWWGRRVEMPQVELPQVIKLIIDWKSSDNRKHFLASPGFTNLYKQWQSCPAPFQSSSPSLFALTSSAQSRENAFALPPTRNPHRLGPYISVFVTFHFSPTFDFSKIHILDTYIPSRTKQKVWEGAWVSFRQIALKSEGGIISSGNADGWGVDEKSFIGVFRFMNLETAQKFFAEAQDDNPEQIPGLGGLQRLQKLADGEVSWDIEFVRMVCKMPADPVVKNDGPLFPGLFSK</sequence>
<dbReference type="RefSeq" id="XP_024732798.1">
    <property type="nucleotide sequence ID" value="XM_024888743.1"/>
</dbReference>
<gene>
    <name evidence="1" type="ORF">K444DRAFT_83017</name>
</gene>
<dbReference type="AlphaFoldDB" id="A0A2J6SYR1"/>
<evidence type="ECO:0000313" key="2">
    <source>
        <dbReference type="Proteomes" id="UP000235371"/>
    </source>
</evidence>
<accession>A0A2J6SYR1</accession>
<dbReference type="InParanoid" id="A0A2J6SYR1"/>
<keyword evidence="2" id="KW-1185">Reference proteome</keyword>
<dbReference type="Proteomes" id="UP000235371">
    <property type="component" value="Unassembled WGS sequence"/>
</dbReference>
<name>A0A2J6SYR1_9HELO</name>
<dbReference type="GeneID" id="36596819"/>
<dbReference type="OrthoDB" id="3830579at2759"/>
<reference evidence="1 2" key="1">
    <citation type="submission" date="2016-04" db="EMBL/GenBank/DDBJ databases">
        <title>A degradative enzymes factory behind the ericoid mycorrhizal symbiosis.</title>
        <authorList>
            <consortium name="DOE Joint Genome Institute"/>
            <person name="Martino E."/>
            <person name="Morin E."/>
            <person name="Grelet G."/>
            <person name="Kuo A."/>
            <person name="Kohler A."/>
            <person name="Daghino S."/>
            <person name="Barry K."/>
            <person name="Choi C."/>
            <person name="Cichocki N."/>
            <person name="Clum A."/>
            <person name="Copeland A."/>
            <person name="Hainaut M."/>
            <person name="Haridas S."/>
            <person name="Labutti K."/>
            <person name="Lindquist E."/>
            <person name="Lipzen A."/>
            <person name="Khouja H.-R."/>
            <person name="Murat C."/>
            <person name="Ohm R."/>
            <person name="Olson A."/>
            <person name="Spatafora J."/>
            <person name="Veneault-Fourrey C."/>
            <person name="Henrissat B."/>
            <person name="Grigoriev I."/>
            <person name="Martin F."/>
            <person name="Perotto S."/>
        </authorList>
    </citation>
    <scope>NUCLEOTIDE SEQUENCE [LARGE SCALE GENOMIC DNA]</scope>
    <source>
        <strain evidence="1 2">E</strain>
    </source>
</reference>